<reference evidence="2 3" key="1">
    <citation type="journal article" date="2021" name="bioRxiv">
        <title>Unique metabolic strategies in Hadean analogues reveal hints for primordial physiology.</title>
        <authorList>
            <person name="Nobu M.K."/>
            <person name="Nakai R."/>
            <person name="Tamazawa S."/>
            <person name="Mori H."/>
            <person name="Toyoda A."/>
            <person name="Ijiri A."/>
            <person name="Suzuki S."/>
            <person name="Kurokawa K."/>
            <person name="Kamagata Y."/>
            <person name="Tamaki H."/>
        </authorList>
    </citation>
    <scope>NUCLEOTIDE SEQUENCE [LARGE SCALE GENOMIC DNA]</scope>
    <source>
        <strain evidence="2">BS525</strain>
    </source>
</reference>
<organism evidence="2 3">
    <name type="scientific">Psychracetigena formicireducens</name>
    <dbReference type="NCBI Taxonomy" id="2986056"/>
    <lineage>
        <taxon>Bacteria</taxon>
        <taxon>Bacillati</taxon>
        <taxon>Candidatus Lithacetigenota</taxon>
        <taxon>Candidatus Psychracetigena</taxon>
    </lineage>
</organism>
<dbReference type="EMBL" id="QLTW01000068">
    <property type="protein sequence ID" value="MBT9145272.1"/>
    <property type="molecule type" value="Genomic_DNA"/>
</dbReference>
<comment type="caution">
    <text evidence="2">The sequence shown here is derived from an EMBL/GenBank/DDBJ whole genome shotgun (WGS) entry which is preliminary data.</text>
</comment>
<dbReference type="SUPFAM" id="SSF46785">
    <property type="entry name" value="Winged helix' DNA-binding domain"/>
    <property type="match status" value="1"/>
</dbReference>
<dbReference type="InterPro" id="IPR052509">
    <property type="entry name" value="Metal_resp_DNA-bind_regulator"/>
</dbReference>
<dbReference type="InterPro" id="IPR036388">
    <property type="entry name" value="WH-like_DNA-bd_sf"/>
</dbReference>
<evidence type="ECO:0000259" key="1">
    <source>
        <dbReference type="Pfam" id="PF03551"/>
    </source>
</evidence>
<sequence length="113" mass="12541">MNKDNAIIQIKKGALEYCVLAVIAREENYGYQIVKILGEHGLITPEGTIYPLLARLKKDGLVTAAWRAPKQGSPRKYYRITDAGDAALKEFRLSWSDFAGSVDCVLLKNNRGA</sequence>
<proteinExistence type="predicted"/>
<dbReference type="PANTHER" id="PTHR33169">
    <property type="entry name" value="PADR-FAMILY TRANSCRIPTIONAL REGULATOR"/>
    <property type="match status" value="1"/>
</dbReference>
<evidence type="ECO:0000313" key="2">
    <source>
        <dbReference type="EMBL" id="MBT9145272.1"/>
    </source>
</evidence>
<dbReference type="AlphaFoldDB" id="A0A9E2F234"/>
<evidence type="ECO:0000313" key="3">
    <source>
        <dbReference type="Proteomes" id="UP000811545"/>
    </source>
</evidence>
<dbReference type="Pfam" id="PF03551">
    <property type="entry name" value="PadR"/>
    <property type="match status" value="1"/>
</dbReference>
<protein>
    <recommendedName>
        <fullName evidence="1">Transcription regulator PadR N-terminal domain-containing protein</fullName>
    </recommendedName>
</protein>
<dbReference type="Proteomes" id="UP000811545">
    <property type="component" value="Unassembled WGS sequence"/>
</dbReference>
<dbReference type="InterPro" id="IPR005149">
    <property type="entry name" value="Tscrpt_reg_PadR_N"/>
</dbReference>
<dbReference type="Gene3D" id="1.10.10.10">
    <property type="entry name" value="Winged helix-like DNA-binding domain superfamily/Winged helix DNA-binding domain"/>
    <property type="match status" value="1"/>
</dbReference>
<gene>
    <name evidence="2" type="ORF">DDT42_01142</name>
</gene>
<dbReference type="PANTHER" id="PTHR33169:SF14">
    <property type="entry name" value="TRANSCRIPTIONAL REGULATOR RV3488"/>
    <property type="match status" value="1"/>
</dbReference>
<feature type="domain" description="Transcription regulator PadR N-terminal" evidence="1">
    <location>
        <begin position="19"/>
        <end position="90"/>
    </location>
</feature>
<accession>A0A9E2F234</accession>
<name>A0A9E2F234_PSYF1</name>
<dbReference type="InterPro" id="IPR036390">
    <property type="entry name" value="WH_DNA-bd_sf"/>
</dbReference>